<feature type="compositionally biased region" description="Polar residues" evidence="1">
    <location>
        <begin position="18"/>
        <end position="29"/>
    </location>
</feature>
<organism evidence="2 3">
    <name type="scientific">Bombiscardovia coagulans</name>
    <dbReference type="NCBI Taxonomy" id="686666"/>
    <lineage>
        <taxon>Bacteria</taxon>
        <taxon>Bacillati</taxon>
        <taxon>Actinomycetota</taxon>
        <taxon>Actinomycetes</taxon>
        <taxon>Bifidobacteriales</taxon>
        <taxon>Bifidobacteriaceae</taxon>
        <taxon>Bombiscardovia</taxon>
    </lineage>
</organism>
<evidence type="ECO:0000313" key="3">
    <source>
        <dbReference type="Proteomes" id="UP000216004"/>
    </source>
</evidence>
<proteinExistence type="predicted"/>
<dbReference type="EMBL" id="MWWS01000004">
    <property type="protein sequence ID" value="OZG49926.1"/>
    <property type="molecule type" value="Genomic_DNA"/>
</dbReference>
<keyword evidence="3" id="KW-1185">Reference proteome</keyword>
<evidence type="ECO:0000256" key="1">
    <source>
        <dbReference type="SAM" id="MobiDB-lite"/>
    </source>
</evidence>
<sequence length="193" mass="20846">MATEQSSNKQPTLFDLSDPTSNGSGLVHTSPSTYLGTSTTSIKTRITLGMSNWSAPVRYIDPGLTQGSVDETWVKDLAEYVSTLACKAVDIARGHLSIDYLQGLLTPICIQKFALFVRILHTGPHGSPIGVLVHSDSSLSYPPIVPTHIEIFALSETAAEAIVSIMVIGQRYQVNLRIEVQGSNWVCSLLDMG</sequence>
<evidence type="ECO:0000313" key="2">
    <source>
        <dbReference type="EMBL" id="OZG49926.1"/>
    </source>
</evidence>
<protein>
    <submittedName>
        <fullName evidence="2">Uncharacterized protein</fullName>
    </submittedName>
</protein>
<feature type="compositionally biased region" description="Polar residues" evidence="1">
    <location>
        <begin position="1"/>
        <end position="11"/>
    </location>
</feature>
<comment type="caution">
    <text evidence="2">The sequence shown here is derived from an EMBL/GenBank/DDBJ whole genome shotgun (WGS) entry which is preliminary data.</text>
</comment>
<feature type="region of interest" description="Disordered" evidence="1">
    <location>
        <begin position="1"/>
        <end position="29"/>
    </location>
</feature>
<dbReference type="RefSeq" id="WP_094722483.1">
    <property type="nucleotide sequence ID" value="NZ_MWWS01000004.1"/>
</dbReference>
<dbReference type="Proteomes" id="UP000216004">
    <property type="component" value="Unassembled WGS sequence"/>
</dbReference>
<dbReference type="OrthoDB" id="3238427at2"/>
<accession>A0A261ETD5</accession>
<dbReference type="AlphaFoldDB" id="A0A261ETD5"/>
<reference evidence="2 3" key="1">
    <citation type="journal article" date="2017" name="BMC Genomics">
        <title>Comparative genomic and phylogenomic analyses of the Bifidobacteriaceae family.</title>
        <authorList>
            <person name="Lugli G.A."/>
            <person name="Milani C."/>
            <person name="Turroni F."/>
            <person name="Duranti S."/>
            <person name="Mancabelli L."/>
            <person name="Mangifesta M."/>
            <person name="Ferrario C."/>
            <person name="Modesto M."/>
            <person name="Mattarelli P."/>
            <person name="Jiri K."/>
            <person name="van Sinderen D."/>
            <person name="Ventura M."/>
        </authorList>
    </citation>
    <scope>NUCLEOTIDE SEQUENCE [LARGE SCALE GENOMIC DNA]</scope>
    <source>
        <strain evidence="2 3">DSM 22924</strain>
    </source>
</reference>
<name>A0A261ETD5_9BIFI</name>
<gene>
    <name evidence="2" type="ORF">BOCO_0443</name>
</gene>